<name>A0A2V1E642_9PLEO</name>
<feature type="compositionally biased region" description="Polar residues" evidence="1">
    <location>
        <begin position="359"/>
        <end position="374"/>
    </location>
</feature>
<feature type="compositionally biased region" description="Pro residues" evidence="1">
    <location>
        <begin position="344"/>
        <end position="353"/>
    </location>
</feature>
<feature type="compositionally biased region" description="Polar residues" evidence="1">
    <location>
        <begin position="322"/>
        <end position="331"/>
    </location>
</feature>
<feature type="compositionally biased region" description="Basic and acidic residues" evidence="1">
    <location>
        <begin position="465"/>
        <end position="474"/>
    </location>
</feature>
<evidence type="ECO:0000313" key="4">
    <source>
        <dbReference type="EMBL" id="PVI05816.1"/>
    </source>
</evidence>
<feature type="transmembrane region" description="Helical" evidence="2">
    <location>
        <begin position="17"/>
        <end position="38"/>
    </location>
</feature>
<evidence type="ECO:0000259" key="3">
    <source>
        <dbReference type="PROSITE" id="PS50234"/>
    </source>
</evidence>
<feature type="compositionally biased region" description="Polar residues" evidence="1">
    <location>
        <begin position="475"/>
        <end position="491"/>
    </location>
</feature>
<evidence type="ECO:0000256" key="1">
    <source>
        <dbReference type="SAM" id="MobiDB-lite"/>
    </source>
</evidence>
<dbReference type="STRING" id="97972.A0A2V1E642"/>
<feature type="region of interest" description="Disordered" evidence="1">
    <location>
        <begin position="230"/>
        <end position="255"/>
    </location>
</feature>
<feature type="region of interest" description="Disordered" evidence="1">
    <location>
        <begin position="317"/>
        <end position="491"/>
    </location>
</feature>
<dbReference type="EMBL" id="KZ805312">
    <property type="protein sequence ID" value="PVI05816.1"/>
    <property type="molecule type" value="Genomic_DNA"/>
</dbReference>
<dbReference type="AlphaFoldDB" id="A0A2V1E642"/>
<dbReference type="Gene3D" id="1.10.510.10">
    <property type="entry name" value="Transferase(Phosphotransferase) domain 1"/>
    <property type="match status" value="1"/>
</dbReference>
<feature type="compositionally biased region" description="Polar residues" evidence="1">
    <location>
        <begin position="452"/>
        <end position="463"/>
    </location>
</feature>
<feature type="compositionally biased region" description="Polar residues" evidence="1">
    <location>
        <begin position="241"/>
        <end position="252"/>
    </location>
</feature>
<keyword evidence="2" id="KW-0812">Transmembrane</keyword>
<keyword evidence="2" id="KW-1133">Transmembrane helix</keyword>
<keyword evidence="5" id="KW-1185">Reference proteome</keyword>
<evidence type="ECO:0000313" key="5">
    <source>
        <dbReference type="Proteomes" id="UP000244855"/>
    </source>
</evidence>
<dbReference type="InterPro" id="IPR002035">
    <property type="entry name" value="VWF_A"/>
</dbReference>
<feature type="region of interest" description="Disordered" evidence="1">
    <location>
        <begin position="287"/>
        <end position="306"/>
    </location>
</feature>
<evidence type="ECO:0000256" key="2">
    <source>
        <dbReference type="SAM" id="Phobius"/>
    </source>
</evidence>
<proteinExistence type="predicted"/>
<feature type="compositionally biased region" description="Basic and acidic residues" evidence="1">
    <location>
        <begin position="375"/>
        <end position="394"/>
    </location>
</feature>
<gene>
    <name evidence="4" type="ORF">DM02DRAFT_71636</name>
</gene>
<sequence length="734" mass="81669">MKASGTRSEVTQTIDTWSFGCVLSVAATWVVLGYQGVLQYRKLRERSSGTLAPNGKPTDRFHDGQQVLPEIKRWHQFLRGHTRNADTATSLVLGHIEVHMLQKDARDRLQFKDLCKELKDLIKTAQAMVENLPSASKDTDDSVKHALYAMEKEAENRTSDVNATPLKRESRLEERTALLSVANANPSVRVSSRNNKSDILRDFPRAQIPYRKEILEKELDVKSVLEQSIHESPGGLHDGAHTSSPIDNNPSKGPSVLKGLGIETIHGSSTHYQHVNVPVPTIREPITKRETSPRHQPPAVPPISKELLSDHQNQYLKRPRSPQASFQQNNLAAREEKFSSEPRAGPPLTPPLPVTGLPQRTTASGSANPCSVTNPREHSAKRAQSDGFAERNGDLPEFLGYGNSRASASELESPPKVKYPLKSPPSPRPFSINGIHAQNQPPASKVSVEGEPQSSTDTPTFSSGPDRHGKEKQTVFDSPSQQELSSSHAAKKSTTVPASVYHLPWDICKVRLDSNAPAGPKSILGKLGSKAKGIFGMETQERDQHLAEVIHDRELIFVIDNAASMLEHWPILTFVAETLCMKVAGLDKSGVDLKFTVLGHLRNKKNLRGSSGRAQFRKSINEAKPEISTEEERHARTDMQTVLREIFQEWRKDERPKTTLLIFTDGEWESTIPYDAADNEIVSFAKEVQETKSFAPRHFSIGLVRFGENNKTRLQYLDDELCKKHKDRNGEDLA</sequence>
<organism evidence="4 5">
    <name type="scientific">Periconia macrospinosa</name>
    <dbReference type="NCBI Taxonomy" id="97972"/>
    <lineage>
        <taxon>Eukaryota</taxon>
        <taxon>Fungi</taxon>
        <taxon>Dikarya</taxon>
        <taxon>Ascomycota</taxon>
        <taxon>Pezizomycotina</taxon>
        <taxon>Dothideomycetes</taxon>
        <taxon>Pleosporomycetidae</taxon>
        <taxon>Pleosporales</taxon>
        <taxon>Massarineae</taxon>
        <taxon>Periconiaceae</taxon>
        <taxon>Periconia</taxon>
    </lineage>
</organism>
<accession>A0A2V1E642</accession>
<protein>
    <recommendedName>
        <fullName evidence="3">VWFA domain-containing protein</fullName>
    </recommendedName>
</protein>
<reference evidence="4 5" key="1">
    <citation type="journal article" date="2018" name="Sci. Rep.">
        <title>Comparative genomics provides insights into the lifestyle and reveals functional heterogeneity of dark septate endophytic fungi.</title>
        <authorList>
            <person name="Knapp D.G."/>
            <person name="Nemeth J.B."/>
            <person name="Barry K."/>
            <person name="Hainaut M."/>
            <person name="Henrissat B."/>
            <person name="Johnson J."/>
            <person name="Kuo A."/>
            <person name="Lim J.H.P."/>
            <person name="Lipzen A."/>
            <person name="Nolan M."/>
            <person name="Ohm R.A."/>
            <person name="Tamas L."/>
            <person name="Grigoriev I.V."/>
            <person name="Spatafora J.W."/>
            <person name="Nagy L.G."/>
            <person name="Kovacs G.M."/>
        </authorList>
    </citation>
    <scope>NUCLEOTIDE SEQUENCE [LARGE SCALE GENOMIC DNA]</scope>
    <source>
        <strain evidence="4 5">DSE2036</strain>
    </source>
</reference>
<keyword evidence="2" id="KW-0472">Membrane</keyword>
<dbReference type="PROSITE" id="PS50234">
    <property type="entry name" value="VWFA"/>
    <property type="match status" value="1"/>
</dbReference>
<dbReference type="Proteomes" id="UP000244855">
    <property type="component" value="Unassembled WGS sequence"/>
</dbReference>
<dbReference type="OrthoDB" id="9992527at2759"/>
<feature type="domain" description="VWFA" evidence="3">
    <location>
        <begin position="554"/>
        <end position="718"/>
    </location>
</feature>